<name>A0ABS7XTL8_9FLAO</name>
<dbReference type="Gene3D" id="3.40.50.150">
    <property type="entry name" value="Vaccinia Virus protein VP39"/>
    <property type="match status" value="1"/>
</dbReference>
<keyword evidence="1" id="KW-0808">Transferase</keyword>
<proteinExistence type="predicted"/>
<comment type="caution">
    <text evidence="1">The sequence shown here is derived from an EMBL/GenBank/DDBJ whole genome shotgun (WGS) entry which is preliminary data.</text>
</comment>
<reference evidence="2" key="1">
    <citation type="submission" date="2023-07" db="EMBL/GenBank/DDBJ databases">
        <authorList>
            <person name="Yue Y."/>
        </authorList>
    </citation>
    <scope>NUCLEOTIDE SEQUENCE [LARGE SCALE GENOMIC DNA]</scope>
    <source>
        <strain evidence="2">D23</strain>
    </source>
</reference>
<dbReference type="Pfam" id="PF13578">
    <property type="entry name" value="Methyltransf_24"/>
    <property type="match status" value="1"/>
</dbReference>
<dbReference type="GO" id="GO:0008168">
    <property type="term" value="F:methyltransferase activity"/>
    <property type="evidence" value="ECO:0007669"/>
    <property type="project" value="UniProtKB-KW"/>
</dbReference>
<dbReference type="CDD" id="cd02440">
    <property type="entry name" value="AdoMet_MTases"/>
    <property type="match status" value="1"/>
</dbReference>
<evidence type="ECO:0000313" key="2">
    <source>
        <dbReference type="Proteomes" id="UP001198901"/>
    </source>
</evidence>
<organism evidence="1 2">
    <name type="scientific">Winogradskyella alexanderae</name>
    <dbReference type="NCBI Taxonomy" id="2877123"/>
    <lineage>
        <taxon>Bacteria</taxon>
        <taxon>Pseudomonadati</taxon>
        <taxon>Bacteroidota</taxon>
        <taxon>Flavobacteriia</taxon>
        <taxon>Flavobacteriales</taxon>
        <taxon>Flavobacteriaceae</taxon>
        <taxon>Winogradskyella</taxon>
    </lineage>
</organism>
<dbReference type="SUPFAM" id="SSF53335">
    <property type="entry name" value="S-adenosyl-L-methionine-dependent methyltransferases"/>
    <property type="match status" value="1"/>
</dbReference>
<keyword evidence="2" id="KW-1185">Reference proteome</keyword>
<evidence type="ECO:0000313" key="1">
    <source>
        <dbReference type="EMBL" id="MCA0132247.1"/>
    </source>
</evidence>
<dbReference type="GO" id="GO:0032259">
    <property type="term" value="P:methylation"/>
    <property type="evidence" value="ECO:0007669"/>
    <property type="project" value="UniProtKB-KW"/>
</dbReference>
<gene>
    <name evidence="1" type="ORF">LBU54_06590</name>
</gene>
<dbReference type="InterPro" id="IPR029063">
    <property type="entry name" value="SAM-dependent_MTases_sf"/>
</dbReference>
<dbReference type="RefSeq" id="WP_224527516.1">
    <property type="nucleotide sequence ID" value="NZ_JAIUJR010000003.1"/>
</dbReference>
<sequence length="234" mass="27250">MDNLFVNKFPIPWSMTRAEKSTLIQLVKEINPEISIEIGTFNGGSLQVLSHYSKKVYAIDITPEYRDARCKELKNVDFLIGDSKKVVPKLIEKINASKEKVEFILIDGDHTTKGVLADITNVLKIIPYLPITIFLHDSFNPNCRKGILSYDYSKNPYVHNVELDYVTGAFNHDGLYREMWGGFGYIKLMPEKRIKPLKVSQYQEKLFKITYYKSIHFYRKCFGFLKPIYKVFKK</sequence>
<accession>A0ABS7XTL8</accession>
<dbReference type="EMBL" id="JAIUJR010000003">
    <property type="protein sequence ID" value="MCA0132247.1"/>
    <property type="molecule type" value="Genomic_DNA"/>
</dbReference>
<keyword evidence="1" id="KW-0489">Methyltransferase</keyword>
<dbReference type="Proteomes" id="UP001198901">
    <property type="component" value="Unassembled WGS sequence"/>
</dbReference>
<protein>
    <submittedName>
        <fullName evidence="1">Class I SAM-dependent methyltransferase</fullName>
    </submittedName>
</protein>